<feature type="region of interest" description="Disordered" evidence="1">
    <location>
        <begin position="79"/>
        <end position="111"/>
    </location>
</feature>
<dbReference type="AlphaFoldDB" id="A0AAN8V0P4"/>
<sequence length="121" mass="12999">MGTRVPVQHQQYNLRSAAAVANSYMGVGTSLHDLNSVDITRPPDDSDIDNIPDVDRDAVTVTDDDDDESSAVVSDCMHEPYSSSLPLHGVGGVEDDRSSIENTGSSRDHFDVLTLDGDLPI</sequence>
<evidence type="ECO:0000313" key="3">
    <source>
        <dbReference type="Proteomes" id="UP001370490"/>
    </source>
</evidence>
<dbReference type="EMBL" id="JBAMMX010000019">
    <property type="protein sequence ID" value="KAK6921531.1"/>
    <property type="molecule type" value="Genomic_DNA"/>
</dbReference>
<name>A0AAN8V0P4_9MAGN</name>
<evidence type="ECO:0000256" key="1">
    <source>
        <dbReference type="SAM" id="MobiDB-lite"/>
    </source>
</evidence>
<keyword evidence="3" id="KW-1185">Reference proteome</keyword>
<accession>A0AAN8V0P4</accession>
<reference evidence="2 3" key="1">
    <citation type="submission" date="2023-12" db="EMBL/GenBank/DDBJ databases">
        <title>A high-quality genome assembly for Dillenia turbinata (Dilleniales).</title>
        <authorList>
            <person name="Chanderbali A."/>
        </authorList>
    </citation>
    <scope>NUCLEOTIDE SEQUENCE [LARGE SCALE GENOMIC DNA]</scope>
    <source>
        <strain evidence="2">LSX21</strain>
        <tissue evidence="2">Leaf</tissue>
    </source>
</reference>
<organism evidence="2 3">
    <name type="scientific">Dillenia turbinata</name>
    <dbReference type="NCBI Taxonomy" id="194707"/>
    <lineage>
        <taxon>Eukaryota</taxon>
        <taxon>Viridiplantae</taxon>
        <taxon>Streptophyta</taxon>
        <taxon>Embryophyta</taxon>
        <taxon>Tracheophyta</taxon>
        <taxon>Spermatophyta</taxon>
        <taxon>Magnoliopsida</taxon>
        <taxon>eudicotyledons</taxon>
        <taxon>Gunneridae</taxon>
        <taxon>Pentapetalae</taxon>
        <taxon>Dilleniales</taxon>
        <taxon>Dilleniaceae</taxon>
        <taxon>Dillenia</taxon>
    </lineage>
</organism>
<protein>
    <submittedName>
        <fullName evidence="2">Uncharacterized protein</fullName>
    </submittedName>
</protein>
<comment type="caution">
    <text evidence="2">The sequence shown here is derived from an EMBL/GenBank/DDBJ whole genome shotgun (WGS) entry which is preliminary data.</text>
</comment>
<evidence type="ECO:0000313" key="2">
    <source>
        <dbReference type="EMBL" id="KAK6921531.1"/>
    </source>
</evidence>
<dbReference type="Proteomes" id="UP001370490">
    <property type="component" value="Unassembled WGS sequence"/>
</dbReference>
<gene>
    <name evidence="2" type="ORF">RJ641_012038</name>
</gene>
<proteinExistence type="predicted"/>